<dbReference type="SMART" id="SM01400">
    <property type="entry name" value="Pribosyltran_N"/>
    <property type="match status" value="1"/>
</dbReference>
<dbReference type="NCBIfam" id="TIGR01251">
    <property type="entry name" value="ribP_PPkin"/>
    <property type="match status" value="1"/>
</dbReference>
<dbReference type="GO" id="GO:0005524">
    <property type="term" value="F:ATP binding"/>
    <property type="evidence" value="ECO:0007669"/>
    <property type="project" value="UniProtKB-KW"/>
</dbReference>
<feature type="binding site" evidence="12">
    <location>
        <position position="171"/>
    </location>
    <ligand>
        <name>Mg(2+)</name>
        <dbReference type="ChEBI" id="CHEBI:18420"/>
    </ligand>
</feature>
<proteinExistence type="inferred from homology"/>
<accession>A0A523UTJ0</accession>
<keyword evidence="7 12" id="KW-0067">ATP-binding</keyword>
<feature type="binding site" evidence="12">
    <location>
        <begin position="225"/>
        <end position="229"/>
    </location>
    <ligand>
        <name>D-ribose 5-phosphate</name>
        <dbReference type="ChEBI" id="CHEBI:78346"/>
    </ligand>
</feature>
<feature type="binding site" evidence="12">
    <location>
        <begin position="38"/>
        <end position="40"/>
    </location>
    <ligand>
        <name>ATP</name>
        <dbReference type="ChEBI" id="CHEBI:30616"/>
    </ligand>
</feature>
<reference evidence="14" key="1">
    <citation type="submission" date="2019-03" db="EMBL/GenBank/DDBJ databases">
        <title>Metabolic potential of uncultured bacteria and archaea associated with petroleum seepage in deep-sea sediments.</title>
        <authorList>
            <person name="Dong X."/>
            <person name="Hubert C."/>
        </authorList>
    </citation>
    <scope>NUCLEOTIDE SEQUENCE [LARGE SCALE GENOMIC DNA]</scope>
    <source>
        <strain evidence="14">E44_bin18</strain>
    </source>
</reference>
<comment type="function">
    <text evidence="10 12">Involved in the biosynthesis of the central metabolite phospho-alpha-D-ribosyl-1-pyrophosphate (PRPP) via the transfer of pyrophosphoryl group from ATP to 1-hydroxyl of ribose-5-phosphate (Rib-5-P).</text>
</comment>
<evidence type="ECO:0000256" key="7">
    <source>
        <dbReference type="ARBA" id="ARBA00022840"/>
    </source>
</evidence>
<keyword evidence="3 12" id="KW-0479">Metal-binding</keyword>
<evidence type="ECO:0000256" key="8">
    <source>
        <dbReference type="ARBA" id="ARBA00022842"/>
    </source>
</evidence>
<evidence type="ECO:0000256" key="1">
    <source>
        <dbReference type="ARBA" id="ARBA00004996"/>
    </source>
</evidence>
<dbReference type="PANTHER" id="PTHR10210">
    <property type="entry name" value="RIBOSE-PHOSPHATE DIPHOSPHOKINASE FAMILY MEMBER"/>
    <property type="match status" value="1"/>
</dbReference>
<name>A0A523UTJ0_UNCT6</name>
<dbReference type="Proteomes" id="UP000315525">
    <property type="component" value="Unassembled WGS sequence"/>
</dbReference>
<evidence type="ECO:0000256" key="4">
    <source>
        <dbReference type="ARBA" id="ARBA00022727"/>
    </source>
</evidence>
<evidence type="ECO:0000313" key="14">
    <source>
        <dbReference type="EMBL" id="TET45815.1"/>
    </source>
</evidence>
<dbReference type="Pfam" id="PF14572">
    <property type="entry name" value="Pribosyl_synth"/>
    <property type="match status" value="1"/>
</dbReference>
<dbReference type="Pfam" id="PF13793">
    <property type="entry name" value="Pribosyltran_N"/>
    <property type="match status" value="1"/>
</dbReference>
<comment type="catalytic activity">
    <reaction evidence="9 12">
        <text>D-ribose 5-phosphate + ATP = 5-phospho-alpha-D-ribose 1-diphosphate + AMP + H(+)</text>
        <dbReference type="Rhea" id="RHEA:15609"/>
        <dbReference type="ChEBI" id="CHEBI:15378"/>
        <dbReference type="ChEBI" id="CHEBI:30616"/>
        <dbReference type="ChEBI" id="CHEBI:58017"/>
        <dbReference type="ChEBI" id="CHEBI:78346"/>
        <dbReference type="ChEBI" id="CHEBI:456215"/>
        <dbReference type="EC" id="2.7.6.1"/>
    </reaction>
</comment>
<evidence type="ECO:0000256" key="2">
    <source>
        <dbReference type="ARBA" id="ARBA00022679"/>
    </source>
</evidence>
<dbReference type="GO" id="GO:0004749">
    <property type="term" value="F:ribose phosphate diphosphokinase activity"/>
    <property type="evidence" value="ECO:0007669"/>
    <property type="project" value="UniProtKB-UniRule"/>
</dbReference>
<comment type="subcellular location">
    <subcellularLocation>
        <location evidence="12">Cytoplasm</location>
    </subcellularLocation>
</comment>
<evidence type="ECO:0000256" key="12">
    <source>
        <dbReference type="HAMAP-Rule" id="MF_00583"/>
    </source>
</evidence>
<dbReference type="InterPro" id="IPR029099">
    <property type="entry name" value="Pribosyltran_N"/>
</dbReference>
<comment type="caution">
    <text evidence="14">The sequence shown here is derived from an EMBL/GenBank/DDBJ whole genome shotgun (WGS) entry which is preliminary data.</text>
</comment>
<sequence>MAGKIKIFSGNAHENLALKICKNLSKKLGKRPTDRFADGEIWVKLSENVRGEDVFIIQPTFPPAENLLELLLLIDAAKRASASRVTAVIPYFGYARQDKKDEPRMPISAKLISNLISTAGADRVLTMDLHADQIQGYFDVPVDHLYAAPIFAQHVRRTQKNLKRLVVVSPDLGGAKRARHFANRLGRVGVAVIEKQRPRPNVSATLNVIGTVREKDCLLLDDILDTGGTVVSACAALKEAGARKIFVYCVHPLLSKDAVKKIIKGPIDDVVVTDTIPLRDGVAKRKFNVVSVSRLLSEAIRRIHENRSVSSLFK</sequence>
<dbReference type="GO" id="GO:0005737">
    <property type="term" value="C:cytoplasm"/>
    <property type="evidence" value="ECO:0007669"/>
    <property type="project" value="UniProtKB-SubCell"/>
</dbReference>
<dbReference type="PROSITE" id="PS00114">
    <property type="entry name" value="PRPP_SYNTHASE"/>
    <property type="match status" value="1"/>
</dbReference>
<dbReference type="UniPathway" id="UPA00087">
    <property type="reaction ID" value="UER00172"/>
</dbReference>
<comment type="cofactor">
    <cofactor evidence="12">
        <name>Mg(2+)</name>
        <dbReference type="ChEBI" id="CHEBI:18420"/>
    </cofactor>
    <text evidence="12">Binds 2 Mg(2+) ions per subunit.</text>
</comment>
<dbReference type="FunFam" id="3.40.50.2020:FF:000001">
    <property type="entry name" value="Ribose-phosphate pyrophosphokinase"/>
    <property type="match status" value="1"/>
</dbReference>
<dbReference type="GO" id="GO:0002189">
    <property type="term" value="C:ribose phosphate diphosphokinase complex"/>
    <property type="evidence" value="ECO:0007669"/>
    <property type="project" value="TreeGrafter"/>
</dbReference>
<dbReference type="EC" id="2.7.6.1" evidence="12"/>
<dbReference type="SUPFAM" id="SSF53271">
    <property type="entry name" value="PRTase-like"/>
    <property type="match status" value="1"/>
</dbReference>
<dbReference type="NCBIfam" id="NF002320">
    <property type="entry name" value="PRK01259.1"/>
    <property type="match status" value="1"/>
</dbReference>
<evidence type="ECO:0000259" key="13">
    <source>
        <dbReference type="Pfam" id="PF13793"/>
    </source>
</evidence>
<dbReference type="InterPro" id="IPR005946">
    <property type="entry name" value="Rib-P_diPkinase"/>
</dbReference>
<evidence type="ECO:0000256" key="6">
    <source>
        <dbReference type="ARBA" id="ARBA00022777"/>
    </source>
</evidence>
<evidence type="ECO:0000256" key="10">
    <source>
        <dbReference type="ARBA" id="ARBA00054914"/>
    </source>
</evidence>
<protein>
    <recommendedName>
        <fullName evidence="12">Ribose-phosphate pyrophosphokinase</fullName>
        <shortName evidence="12">RPPK</shortName>
        <ecNumber evidence="12">2.7.6.1</ecNumber>
    </recommendedName>
    <alternativeName>
        <fullName evidence="12">5-phospho-D-ribosyl alpha-1-diphosphate synthase</fullName>
    </alternativeName>
    <alternativeName>
        <fullName evidence="12">Phosphoribosyl diphosphate synthase</fullName>
    </alternativeName>
    <alternativeName>
        <fullName evidence="12">Phosphoribosyl pyrophosphate synthase</fullName>
        <shortName evidence="12">P-Rib-PP synthase</shortName>
        <shortName evidence="12">PRPP synthase</shortName>
        <shortName evidence="12">PRPPase</shortName>
    </alternativeName>
</protein>
<keyword evidence="4 12" id="KW-0545">Nucleotide biosynthesis</keyword>
<feature type="domain" description="Ribose-phosphate pyrophosphokinase N-terminal" evidence="13">
    <location>
        <begin position="5"/>
        <end position="120"/>
    </location>
</feature>
<feature type="binding site" evidence="12">
    <location>
        <begin position="96"/>
        <end position="97"/>
    </location>
    <ligand>
        <name>ATP</name>
        <dbReference type="ChEBI" id="CHEBI:30616"/>
    </ligand>
</feature>
<dbReference type="CDD" id="cd06223">
    <property type="entry name" value="PRTases_typeI"/>
    <property type="match status" value="1"/>
</dbReference>
<comment type="pathway">
    <text evidence="1 12">Metabolic intermediate biosynthesis; 5-phospho-alpha-D-ribose 1-diphosphate biosynthesis; 5-phospho-alpha-D-ribose 1-diphosphate from D-ribose 5-phosphate (route I): step 1/1.</text>
</comment>
<feature type="binding site" evidence="12">
    <location>
        <position position="221"/>
    </location>
    <ligand>
        <name>D-ribose 5-phosphate</name>
        <dbReference type="ChEBI" id="CHEBI:78346"/>
    </ligand>
</feature>
<dbReference type="GO" id="GO:0000287">
    <property type="term" value="F:magnesium ion binding"/>
    <property type="evidence" value="ECO:0007669"/>
    <property type="project" value="UniProtKB-UniRule"/>
</dbReference>
<dbReference type="GO" id="GO:0006164">
    <property type="term" value="P:purine nucleotide biosynthetic process"/>
    <property type="evidence" value="ECO:0007669"/>
    <property type="project" value="TreeGrafter"/>
</dbReference>
<dbReference type="InterPro" id="IPR000836">
    <property type="entry name" value="PRTase_dom"/>
</dbReference>
<evidence type="ECO:0000256" key="9">
    <source>
        <dbReference type="ARBA" id="ARBA00049535"/>
    </source>
</evidence>
<organism evidence="14">
    <name type="scientific">candidate division TA06 bacterium</name>
    <dbReference type="NCBI Taxonomy" id="2250710"/>
    <lineage>
        <taxon>Bacteria</taxon>
        <taxon>Bacteria division TA06</taxon>
    </lineage>
</organism>
<dbReference type="GO" id="GO:0006015">
    <property type="term" value="P:5-phosphoribose 1-diphosphate biosynthetic process"/>
    <property type="evidence" value="ECO:0007669"/>
    <property type="project" value="UniProtKB-UniRule"/>
</dbReference>
<dbReference type="InterPro" id="IPR037515">
    <property type="entry name" value="Rib-P_diPkinase_bac"/>
</dbReference>
<keyword evidence="8 12" id="KW-0460">Magnesium</keyword>
<dbReference type="InterPro" id="IPR029057">
    <property type="entry name" value="PRTase-like"/>
</dbReference>
<keyword evidence="6 12" id="KW-0418">Kinase</keyword>
<comment type="subunit">
    <text evidence="12">Homohexamer.</text>
</comment>
<feature type="binding site" evidence="12">
    <location>
        <position position="197"/>
    </location>
    <ligand>
        <name>D-ribose 5-phosphate</name>
        <dbReference type="ChEBI" id="CHEBI:78346"/>
    </ligand>
</feature>
<dbReference type="GO" id="GO:0009156">
    <property type="term" value="P:ribonucleoside monophosphate biosynthetic process"/>
    <property type="evidence" value="ECO:0007669"/>
    <property type="project" value="InterPro"/>
</dbReference>
<keyword evidence="5 12" id="KW-0547">Nucleotide-binding</keyword>
<dbReference type="GO" id="GO:0016301">
    <property type="term" value="F:kinase activity"/>
    <property type="evidence" value="ECO:0007669"/>
    <property type="project" value="UniProtKB-KW"/>
</dbReference>
<evidence type="ECO:0000256" key="11">
    <source>
        <dbReference type="ARBA" id="ARBA00061444"/>
    </source>
</evidence>
<comment type="similarity">
    <text evidence="11 12">Belongs to the ribose-phosphate pyrophosphokinase family. Class I subfamily.</text>
</comment>
<gene>
    <name evidence="12" type="primary">prs</name>
    <name evidence="14" type="ORF">E3J62_06495</name>
</gene>
<feature type="binding site" evidence="12">
    <location>
        <position position="130"/>
    </location>
    <ligand>
        <name>Mg(2+)</name>
        <dbReference type="ChEBI" id="CHEBI:18420"/>
    </ligand>
</feature>
<dbReference type="InterPro" id="IPR000842">
    <property type="entry name" value="PRib_PP_synth_CS"/>
</dbReference>
<evidence type="ECO:0000256" key="5">
    <source>
        <dbReference type="ARBA" id="ARBA00022741"/>
    </source>
</evidence>
<dbReference type="EMBL" id="SOJN01000075">
    <property type="protein sequence ID" value="TET45815.1"/>
    <property type="molecule type" value="Genomic_DNA"/>
</dbReference>
<dbReference type="Gene3D" id="3.40.50.2020">
    <property type="match status" value="2"/>
</dbReference>
<keyword evidence="2 12" id="KW-0808">Transferase</keyword>
<evidence type="ECO:0000256" key="3">
    <source>
        <dbReference type="ARBA" id="ARBA00022723"/>
    </source>
</evidence>
<keyword evidence="12" id="KW-0963">Cytoplasm</keyword>
<dbReference type="AlphaFoldDB" id="A0A523UTJ0"/>
<feature type="active site" evidence="12">
    <location>
        <position position="195"/>
    </location>
</feature>
<dbReference type="HAMAP" id="MF_00583_B">
    <property type="entry name" value="RibP_PPkinase_B"/>
    <property type="match status" value="1"/>
</dbReference>
<dbReference type="PANTHER" id="PTHR10210:SF41">
    <property type="entry name" value="RIBOSE-PHOSPHATE PYROPHOSPHOKINASE 1, CHLOROPLASTIC"/>
    <property type="match status" value="1"/>
</dbReference>